<organism evidence="1 2">
    <name type="scientific">Micromonospora pattaloongensis</name>
    <dbReference type="NCBI Taxonomy" id="405436"/>
    <lineage>
        <taxon>Bacteria</taxon>
        <taxon>Bacillati</taxon>
        <taxon>Actinomycetota</taxon>
        <taxon>Actinomycetes</taxon>
        <taxon>Micromonosporales</taxon>
        <taxon>Micromonosporaceae</taxon>
        <taxon>Micromonospora</taxon>
    </lineage>
</organism>
<proteinExistence type="predicted"/>
<dbReference type="EMBL" id="FNPH01000003">
    <property type="protein sequence ID" value="SDY78320.1"/>
    <property type="molecule type" value="Genomic_DNA"/>
</dbReference>
<protein>
    <submittedName>
        <fullName evidence="1">Uncharacterized protein</fullName>
    </submittedName>
</protein>
<accession>A0A1H3MP95</accession>
<evidence type="ECO:0000313" key="2">
    <source>
        <dbReference type="Proteomes" id="UP000242415"/>
    </source>
</evidence>
<reference evidence="2" key="1">
    <citation type="submission" date="2016-10" db="EMBL/GenBank/DDBJ databases">
        <authorList>
            <person name="Varghese N."/>
            <person name="Submissions S."/>
        </authorList>
    </citation>
    <scope>NUCLEOTIDE SEQUENCE [LARGE SCALE GENOMIC DNA]</scope>
    <source>
        <strain evidence="2">DSM 45245</strain>
    </source>
</reference>
<gene>
    <name evidence="1" type="ORF">SAMN05444365_103462</name>
</gene>
<evidence type="ECO:0000313" key="1">
    <source>
        <dbReference type="EMBL" id="SDY78320.1"/>
    </source>
</evidence>
<dbReference type="AlphaFoldDB" id="A0A1H3MP95"/>
<dbReference type="Proteomes" id="UP000242415">
    <property type="component" value="Unassembled WGS sequence"/>
</dbReference>
<keyword evidence="2" id="KW-1185">Reference proteome</keyword>
<name>A0A1H3MP95_9ACTN</name>
<sequence length="114" mass="12384">MVSDLAGDTTDPVWDSHTGSVSRMYVVIGEQRGLSPDVGERAAQFNHMAEVTRQSPGYVRGWWGADDTDAEVMHVLVMLDSLANAQALKQMVEQNVTGVRLRIMEVGLVAPAAD</sequence>